<keyword evidence="2" id="KW-1185">Reference proteome</keyword>
<comment type="caution">
    <text evidence="1">The sequence shown here is derived from an EMBL/GenBank/DDBJ whole genome shotgun (WGS) entry which is preliminary data.</text>
</comment>
<evidence type="ECO:0000313" key="1">
    <source>
        <dbReference type="EMBL" id="KAL3960438.1"/>
    </source>
</evidence>
<proteinExistence type="predicted"/>
<reference evidence="1" key="1">
    <citation type="submission" date="2024-12" db="EMBL/GenBank/DDBJ databases">
        <title>Comparative genomics and development of molecular markers within Purpureocillium lilacinum and among Purpureocillium species.</title>
        <authorList>
            <person name="Yeh Z.-Y."/>
            <person name="Ni N.-T."/>
            <person name="Lo P.-H."/>
            <person name="Mushyakhwo K."/>
            <person name="Lin C.-F."/>
            <person name="Nai Y.-S."/>
        </authorList>
    </citation>
    <scope>NUCLEOTIDE SEQUENCE</scope>
    <source>
        <strain evidence="1">NCHU-NPUST-175</strain>
    </source>
</reference>
<dbReference type="Proteomes" id="UP001638806">
    <property type="component" value="Unassembled WGS sequence"/>
</dbReference>
<gene>
    <name evidence="1" type="ORF">ACCO45_005555</name>
</gene>
<dbReference type="EMBL" id="JBGNUJ010000004">
    <property type="protein sequence ID" value="KAL3960438.1"/>
    <property type="molecule type" value="Genomic_DNA"/>
</dbReference>
<name>A0ACC4DWP1_PURLI</name>
<organism evidence="1 2">
    <name type="scientific">Purpureocillium lilacinum</name>
    <name type="common">Paecilomyces lilacinus</name>
    <dbReference type="NCBI Taxonomy" id="33203"/>
    <lineage>
        <taxon>Eukaryota</taxon>
        <taxon>Fungi</taxon>
        <taxon>Dikarya</taxon>
        <taxon>Ascomycota</taxon>
        <taxon>Pezizomycotina</taxon>
        <taxon>Sordariomycetes</taxon>
        <taxon>Hypocreomycetidae</taxon>
        <taxon>Hypocreales</taxon>
        <taxon>Ophiocordycipitaceae</taxon>
        <taxon>Purpureocillium</taxon>
    </lineage>
</organism>
<protein>
    <submittedName>
        <fullName evidence="1">Uncharacterized protein</fullName>
    </submittedName>
</protein>
<accession>A0ACC4DWP1</accession>
<sequence>MLPHCREEHEPPERLGPTLVLSTRLFVVADNHAPGGRLRNVPRRLRHAPGKAPPPPGQGAALAPPVLFFGAAAADILEGLAEVEPRGTTYDVRDSTDSPLATRVLKEARSPLAMHDGIDGLLLDRCPGLPIFTDPLASWK</sequence>
<evidence type="ECO:0000313" key="2">
    <source>
        <dbReference type="Proteomes" id="UP001638806"/>
    </source>
</evidence>